<organism evidence="1 2">
    <name type="scientific">Citrobacter freundii</name>
    <dbReference type="NCBI Taxonomy" id="546"/>
    <lineage>
        <taxon>Bacteria</taxon>
        <taxon>Pseudomonadati</taxon>
        <taxon>Pseudomonadota</taxon>
        <taxon>Gammaproteobacteria</taxon>
        <taxon>Enterobacterales</taxon>
        <taxon>Enterobacteriaceae</taxon>
        <taxon>Citrobacter</taxon>
        <taxon>Citrobacter freundii complex</taxon>
    </lineage>
</organism>
<evidence type="ECO:0000313" key="1">
    <source>
        <dbReference type="EMBL" id="EMM7456179.1"/>
    </source>
</evidence>
<name>A0AAN4EQT0_CITFR</name>
<dbReference type="Proteomes" id="UP001169574">
    <property type="component" value="Unassembled WGS sequence"/>
</dbReference>
<dbReference type="Pfam" id="PF16510">
    <property type="entry name" value="P22_portal"/>
    <property type="match status" value="1"/>
</dbReference>
<evidence type="ECO:0000313" key="2">
    <source>
        <dbReference type="Proteomes" id="UP001169574"/>
    </source>
</evidence>
<sequence length="711" mass="80876">MKLIEISKNRQHRGQFTQTQLLNLMGDIDGQPDWRTDANRCCAYYDGDQIPPQVAAVLEERGQPVECQNLIAPAIDSVLGTEAKTRSDLRVEANYENDDMEKLAEALNAEFYTVCQEMRIDRVRSDAYAGQIKAGLSWVEVRRNPDVTGPRYIAEQINRNEVDWDWLSKKPDLRDARWVRRRRWIDLDEAVMLFPQRAETLKNAVGTWDTFDDIERIDGDDVDLRSGWEERQTWSRNEAEYLSTSRDRIMLYVIYYRVYERIPMLALPTGKMVEYDKNNIAHAVAVASGRVKVEMRLVSFIRESWWAGPYHLGDRPCDAPQGMFPLVPFWGFRKDQSGIPYGLVSRMISAQNSYNFRHLKVTWLLQASQVIMDNDATNMTAEQVRKEANRPDGVFVLNADRKNKTKAADALQINRDSSVSAQQMQVMEYDRQNIQDCAGIYSSYMGQDTSGVVSGIAVSNLVEQSSTTLAEINDNYTMACNALGELVLNYLLEDLKQKTSYTIVVNRKDKRRRKVVTINTPGDDGKITNDISRLDARIVLAPIDSTPAYRAQLADRLIGIIQKLPPQAQSAVIDLVLELVEIPNKDEFIDRVSRALGTQDPQYMTDEEKQASQQQAKLNEFAQVLQFKQQIAEIQNKDADTASKQASANKSQASADGQKYSDGLTMAQTGQIMQQMELTQQTITQQGQQIQQLQQLIIQIISRGPEVELQK</sequence>
<reference evidence="1" key="1">
    <citation type="submission" date="2024-02" db="EMBL/GenBank/DDBJ databases">
        <authorList>
            <consortium name="Clinical and Environmental Microbiology Branch: Whole genome sequencing antimicrobial resistance pathogens in the healthcare setting"/>
        </authorList>
    </citation>
    <scope>NUCLEOTIDE SEQUENCE</scope>
    <source>
        <strain evidence="1">Whole organism</strain>
    </source>
</reference>
<dbReference type="EMBL" id="ABLGCN030000001">
    <property type="protein sequence ID" value="EMM7456179.1"/>
    <property type="molecule type" value="Genomic_DNA"/>
</dbReference>
<comment type="caution">
    <text evidence="1">The sequence shown here is derived from an EMBL/GenBank/DDBJ whole genome shotgun (WGS) entry which is preliminary data.</text>
</comment>
<accession>A0AAN4EQT0</accession>
<dbReference type="InterPro" id="IPR032427">
    <property type="entry name" value="P22_portal"/>
</dbReference>
<gene>
    <name evidence="1" type="ORF">P7U51_000631</name>
</gene>
<proteinExistence type="predicted"/>
<dbReference type="AlphaFoldDB" id="A0AAN4EQT0"/>
<protein>
    <submittedName>
        <fullName evidence="1">FlxA-like family protein</fullName>
    </submittedName>
</protein>